<comment type="caution">
    <text evidence="2">The sequence shown here is derived from an EMBL/GenBank/DDBJ whole genome shotgun (WGS) entry which is preliminary data.</text>
</comment>
<evidence type="ECO:0000313" key="3">
    <source>
        <dbReference type="Proteomes" id="UP000778797"/>
    </source>
</evidence>
<gene>
    <name evidence="2" type="ORF">J1C55_09865</name>
</gene>
<protein>
    <submittedName>
        <fullName evidence="2">Glycosyltransferase family 4 protein</fullName>
    </submittedName>
</protein>
<organism evidence="2 3">
    <name type="scientific">Winogradskyella immobilis</name>
    <dbReference type="NCBI Taxonomy" id="2816852"/>
    <lineage>
        <taxon>Bacteria</taxon>
        <taxon>Pseudomonadati</taxon>
        <taxon>Bacteroidota</taxon>
        <taxon>Flavobacteriia</taxon>
        <taxon>Flavobacteriales</taxon>
        <taxon>Flavobacteriaceae</taxon>
        <taxon>Winogradskyella</taxon>
    </lineage>
</organism>
<keyword evidence="1" id="KW-0808">Transferase</keyword>
<reference evidence="3" key="1">
    <citation type="submission" date="2021-03" db="EMBL/GenBank/DDBJ databases">
        <title>Genome of Cognatishimia sp. F0-27.</title>
        <authorList>
            <person name="Ping X."/>
        </authorList>
    </citation>
    <scope>NUCLEOTIDE SEQUENCE [LARGE SCALE GENOMIC DNA]</scope>
    <source>
        <strain evidence="3">E313</strain>
    </source>
</reference>
<dbReference type="CDD" id="cd03801">
    <property type="entry name" value="GT4_PimA-like"/>
    <property type="match status" value="1"/>
</dbReference>
<dbReference type="PANTHER" id="PTHR46401">
    <property type="entry name" value="GLYCOSYLTRANSFERASE WBBK-RELATED"/>
    <property type="match status" value="1"/>
</dbReference>
<dbReference type="RefSeq" id="WP_227477380.1">
    <property type="nucleotide sequence ID" value="NZ_JAFMPT010000012.1"/>
</dbReference>
<name>A0ABS8EPG4_9FLAO</name>
<evidence type="ECO:0000256" key="1">
    <source>
        <dbReference type="ARBA" id="ARBA00022679"/>
    </source>
</evidence>
<proteinExistence type="predicted"/>
<dbReference type="Pfam" id="PF13692">
    <property type="entry name" value="Glyco_trans_1_4"/>
    <property type="match status" value="1"/>
</dbReference>
<accession>A0ABS8EPG4</accession>
<dbReference type="Proteomes" id="UP000778797">
    <property type="component" value="Unassembled WGS sequence"/>
</dbReference>
<reference evidence="3" key="2">
    <citation type="submission" date="2023-07" db="EMBL/GenBank/DDBJ databases">
        <title>Genome of Winogradskyella sp. E313.</title>
        <authorList>
            <person name="Zhou Y."/>
        </authorList>
    </citation>
    <scope>NUCLEOTIDE SEQUENCE [LARGE SCALE GENOMIC DNA]</scope>
    <source>
        <strain evidence="3">E313</strain>
    </source>
</reference>
<sequence>MTTKFIVLTKDWVRHGLYSGYERLMNHMSFPIIYAKKLNLPYRFVSCFAKRTQLINYKSTTVIKELLILIQIFKKKKIHILYGDMDYYYLHYLKQFPFNLRDNKLIATFHHPPSELEKRLQYNRSKVLSALDKIIVMGPNQISFLEQYTDADFKFIPHGINTDYFKYNVDKERLNQILLIGVSHRDHKRNIEIIEGVNRVIDTHFIIVITEDFSELYRNIKNVTIVTNNISDAQLLKYYQESKGLLLSLKDCTASNSILEALSCGCPLIVNDVGAVTDYIPRESGIPVFDNLDIEVTIDYVVKLLSNKDYLRNISELQRNLAEKYDWKHIAKTTEEFILS</sequence>
<dbReference type="PANTHER" id="PTHR46401:SF2">
    <property type="entry name" value="GLYCOSYLTRANSFERASE WBBK-RELATED"/>
    <property type="match status" value="1"/>
</dbReference>
<dbReference type="SUPFAM" id="SSF53756">
    <property type="entry name" value="UDP-Glycosyltransferase/glycogen phosphorylase"/>
    <property type="match status" value="1"/>
</dbReference>
<dbReference type="EMBL" id="JAFMPT010000012">
    <property type="protein sequence ID" value="MCC1484896.1"/>
    <property type="molecule type" value="Genomic_DNA"/>
</dbReference>
<dbReference type="Gene3D" id="3.40.50.2000">
    <property type="entry name" value="Glycogen Phosphorylase B"/>
    <property type="match status" value="2"/>
</dbReference>
<evidence type="ECO:0000313" key="2">
    <source>
        <dbReference type="EMBL" id="MCC1484896.1"/>
    </source>
</evidence>
<keyword evidence="3" id="KW-1185">Reference proteome</keyword>